<dbReference type="Gene3D" id="3.40.50.720">
    <property type="entry name" value="NAD(P)-binding Rossmann-like Domain"/>
    <property type="match status" value="1"/>
</dbReference>
<protein>
    <submittedName>
        <fullName evidence="2">Uncharacterized protein YbjT (DUF2867 family)</fullName>
    </submittedName>
</protein>
<dbReference type="Pfam" id="PF13460">
    <property type="entry name" value="NAD_binding_10"/>
    <property type="match status" value="1"/>
</dbReference>
<organism evidence="2 3">
    <name type="scientific">Permianibacter aggregans</name>
    <dbReference type="NCBI Taxonomy" id="1510150"/>
    <lineage>
        <taxon>Bacteria</taxon>
        <taxon>Pseudomonadati</taxon>
        <taxon>Pseudomonadota</taxon>
        <taxon>Gammaproteobacteria</taxon>
        <taxon>Pseudomonadales</taxon>
        <taxon>Pseudomonadaceae</taxon>
        <taxon>Permianibacter</taxon>
    </lineage>
</organism>
<reference evidence="2 3" key="1">
    <citation type="submission" date="2019-03" db="EMBL/GenBank/DDBJ databases">
        <title>Genomic Encyclopedia of Type Strains, Phase IV (KMG-IV): sequencing the most valuable type-strain genomes for metagenomic binning, comparative biology and taxonomic classification.</title>
        <authorList>
            <person name="Goeker M."/>
        </authorList>
    </citation>
    <scope>NUCLEOTIDE SEQUENCE [LARGE SCALE GENOMIC DNA]</scope>
    <source>
        <strain evidence="2 3">DSM 103792</strain>
    </source>
</reference>
<comment type="caution">
    <text evidence="2">The sequence shown here is derived from an EMBL/GenBank/DDBJ whole genome shotgun (WGS) entry which is preliminary data.</text>
</comment>
<evidence type="ECO:0000313" key="2">
    <source>
        <dbReference type="EMBL" id="TDQ47609.1"/>
    </source>
</evidence>
<dbReference type="RefSeq" id="WP_133590756.1">
    <property type="nucleotide sequence ID" value="NZ_CP037953.1"/>
</dbReference>
<feature type="domain" description="NAD(P)-binding" evidence="1">
    <location>
        <begin position="11"/>
        <end position="128"/>
    </location>
</feature>
<dbReference type="OrthoDB" id="9798632at2"/>
<proteinExistence type="predicted"/>
<name>A0A4R6UPM1_9GAMM</name>
<sequence length="217" mass="24524">METKKTATVLGATGLVGRALIDRLLHDERYWRVTAVVRSGTSLPSHHKLHLVYTQFDKNDWLPALQTDHVYCCLGTTKKKAGSKQAFRWVDYTLVVEAAMAAAHYQAHFLVISALGADPSSSVFYNRVKGEMEQALLQMPLPKLSIFRPSLLSGKRKEFRLGERLALWFAWMLPEAWRSIPAEKVAIAMEYVAFNQAAKQQIYSSKAMQAIPDLRKT</sequence>
<gene>
    <name evidence="2" type="ORF">EV696_10911</name>
</gene>
<dbReference type="AlphaFoldDB" id="A0A4R6UPM1"/>
<keyword evidence="3" id="KW-1185">Reference proteome</keyword>
<dbReference type="PANTHER" id="PTHR14097:SF7">
    <property type="entry name" value="OXIDOREDUCTASE HTATIP2"/>
    <property type="match status" value="1"/>
</dbReference>
<evidence type="ECO:0000313" key="3">
    <source>
        <dbReference type="Proteomes" id="UP000295375"/>
    </source>
</evidence>
<accession>A0A4R6UPM1</accession>
<dbReference type="InterPro" id="IPR016040">
    <property type="entry name" value="NAD(P)-bd_dom"/>
</dbReference>
<dbReference type="SUPFAM" id="SSF51735">
    <property type="entry name" value="NAD(P)-binding Rossmann-fold domains"/>
    <property type="match status" value="1"/>
</dbReference>
<dbReference type="Proteomes" id="UP000295375">
    <property type="component" value="Unassembled WGS sequence"/>
</dbReference>
<evidence type="ECO:0000259" key="1">
    <source>
        <dbReference type="Pfam" id="PF13460"/>
    </source>
</evidence>
<dbReference type="InterPro" id="IPR036291">
    <property type="entry name" value="NAD(P)-bd_dom_sf"/>
</dbReference>
<dbReference type="PANTHER" id="PTHR14097">
    <property type="entry name" value="OXIDOREDUCTASE HTATIP2"/>
    <property type="match status" value="1"/>
</dbReference>
<dbReference type="EMBL" id="SNYM01000009">
    <property type="protein sequence ID" value="TDQ47609.1"/>
    <property type="molecule type" value="Genomic_DNA"/>
</dbReference>